<evidence type="ECO:0000256" key="2">
    <source>
        <dbReference type="SAM" id="Phobius"/>
    </source>
</evidence>
<protein>
    <submittedName>
        <fullName evidence="3">Uncharacterized protein</fullName>
    </submittedName>
</protein>
<name>A0A4Y2H7I2_ARAVE</name>
<dbReference type="EMBL" id="BGPR01001743">
    <property type="protein sequence ID" value="GBM60876.1"/>
    <property type="molecule type" value="Genomic_DNA"/>
</dbReference>
<dbReference type="Proteomes" id="UP000499080">
    <property type="component" value="Unassembled WGS sequence"/>
</dbReference>
<comment type="caution">
    <text evidence="3">The sequence shown here is derived from an EMBL/GenBank/DDBJ whole genome shotgun (WGS) entry which is preliminary data.</text>
</comment>
<keyword evidence="4" id="KW-1185">Reference proteome</keyword>
<evidence type="ECO:0000256" key="1">
    <source>
        <dbReference type="SAM" id="MobiDB-lite"/>
    </source>
</evidence>
<keyword evidence="2" id="KW-1133">Transmembrane helix</keyword>
<feature type="transmembrane region" description="Helical" evidence="2">
    <location>
        <begin position="99"/>
        <end position="118"/>
    </location>
</feature>
<feature type="region of interest" description="Disordered" evidence="1">
    <location>
        <begin position="1"/>
        <end position="22"/>
    </location>
</feature>
<evidence type="ECO:0000313" key="4">
    <source>
        <dbReference type="Proteomes" id="UP000499080"/>
    </source>
</evidence>
<gene>
    <name evidence="3" type="ORF">AVEN_49637_1</name>
</gene>
<reference evidence="3 4" key="1">
    <citation type="journal article" date="2019" name="Sci. Rep.">
        <title>Orb-weaving spider Araneus ventricosus genome elucidates the spidroin gene catalogue.</title>
        <authorList>
            <person name="Kono N."/>
            <person name="Nakamura H."/>
            <person name="Ohtoshi R."/>
            <person name="Moran D.A.P."/>
            <person name="Shinohara A."/>
            <person name="Yoshida Y."/>
            <person name="Fujiwara M."/>
            <person name="Mori M."/>
            <person name="Tomita M."/>
            <person name="Arakawa K."/>
        </authorList>
    </citation>
    <scope>NUCLEOTIDE SEQUENCE [LARGE SCALE GENOMIC DNA]</scope>
</reference>
<organism evidence="3 4">
    <name type="scientific">Araneus ventricosus</name>
    <name type="common">Orbweaver spider</name>
    <name type="synonym">Epeira ventricosa</name>
    <dbReference type="NCBI Taxonomy" id="182803"/>
    <lineage>
        <taxon>Eukaryota</taxon>
        <taxon>Metazoa</taxon>
        <taxon>Ecdysozoa</taxon>
        <taxon>Arthropoda</taxon>
        <taxon>Chelicerata</taxon>
        <taxon>Arachnida</taxon>
        <taxon>Araneae</taxon>
        <taxon>Araneomorphae</taxon>
        <taxon>Entelegynae</taxon>
        <taxon>Araneoidea</taxon>
        <taxon>Araneidae</taxon>
        <taxon>Araneus</taxon>
    </lineage>
</organism>
<keyword evidence="2" id="KW-0812">Transmembrane</keyword>
<sequence>MTRTTSLSKLPHHTNGLPSEKTNRDLSQAVDFDNNHWKQLASCELLDVRVHEILVLGFGLCSLCPGLSVPTSCWVLSLPPSCWPDREKWPFEQTTDQRFHILILSFLSVLLGSCTLLGRPGEVAF</sequence>
<keyword evidence="2" id="KW-0472">Membrane</keyword>
<dbReference type="AlphaFoldDB" id="A0A4Y2H7I2"/>
<proteinExistence type="predicted"/>
<evidence type="ECO:0000313" key="3">
    <source>
        <dbReference type="EMBL" id="GBM60876.1"/>
    </source>
</evidence>
<accession>A0A4Y2H7I2</accession>